<sequence>MANRDESSRNFRIVTAHHVHSKANQDSRRENADDGVLDFVRSADGTRSSRPVPRTVEATVDSLLESIDKATLISDRLNDFMKDNSMEKIENRVTQKVLAQLRQEKGETSCAMKEFRILRARIESQKKFAKFYEKVSIGIQKGEVSTAEVDTGIDLFDAMLTMEADSESSRDSKEASDGEPSSPYEVSVALLEEPYVRPRDGAQPEDFLGYTLNYET</sequence>
<dbReference type="RefSeq" id="XP_003100215.2">
    <property type="nucleotide sequence ID" value="XM_003100167.2"/>
</dbReference>
<proteinExistence type="predicted"/>
<dbReference type="EMBL" id="WUAV01000004">
    <property type="protein sequence ID" value="KAF1755937.1"/>
    <property type="molecule type" value="Genomic_DNA"/>
</dbReference>
<feature type="compositionally biased region" description="Basic and acidic residues" evidence="1">
    <location>
        <begin position="167"/>
        <end position="176"/>
    </location>
</feature>
<evidence type="ECO:0000313" key="3">
    <source>
        <dbReference type="Proteomes" id="UP000483820"/>
    </source>
</evidence>
<reference evidence="2 3" key="1">
    <citation type="submission" date="2019-12" db="EMBL/GenBank/DDBJ databases">
        <title>Chromosome-level assembly of the Caenorhabditis remanei genome.</title>
        <authorList>
            <person name="Teterina A.A."/>
            <person name="Willis J.H."/>
            <person name="Phillips P.C."/>
        </authorList>
    </citation>
    <scope>NUCLEOTIDE SEQUENCE [LARGE SCALE GENOMIC DNA]</scope>
    <source>
        <strain evidence="2 3">PX506</strain>
        <tissue evidence="2">Whole organism</tissue>
    </source>
</reference>
<evidence type="ECO:0000313" key="2">
    <source>
        <dbReference type="EMBL" id="KAF1755937.1"/>
    </source>
</evidence>
<organism evidence="2 3">
    <name type="scientific">Caenorhabditis remanei</name>
    <name type="common">Caenorhabditis vulgaris</name>
    <dbReference type="NCBI Taxonomy" id="31234"/>
    <lineage>
        <taxon>Eukaryota</taxon>
        <taxon>Metazoa</taxon>
        <taxon>Ecdysozoa</taxon>
        <taxon>Nematoda</taxon>
        <taxon>Chromadorea</taxon>
        <taxon>Rhabditida</taxon>
        <taxon>Rhabditina</taxon>
        <taxon>Rhabditomorpha</taxon>
        <taxon>Rhabditoidea</taxon>
        <taxon>Rhabditidae</taxon>
        <taxon>Peloderinae</taxon>
        <taxon>Caenorhabditis</taxon>
    </lineage>
</organism>
<dbReference type="GeneID" id="9826569"/>
<protein>
    <submittedName>
        <fullName evidence="2">Uncharacterized protein</fullName>
    </submittedName>
</protein>
<evidence type="ECO:0000256" key="1">
    <source>
        <dbReference type="SAM" id="MobiDB-lite"/>
    </source>
</evidence>
<dbReference type="Proteomes" id="UP000483820">
    <property type="component" value="Chromosome IV"/>
</dbReference>
<gene>
    <name evidence="2" type="ORF">GCK72_012390</name>
</gene>
<name>A0A6A5GKS3_CAERE</name>
<dbReference type="AlphaFoldDB" id="A0A6A5GKS3"/>
<dbReference type="CTD" id="9826569"/>
<feature type="region of interest" description="Disordered" evidence="1">
    <location>
        <begin position="164"/>
        <end position="185"/>
    </location>
</feature>
<accession>A0A6A5GKS3</accession>
<dbReference type="KEGG" id="crq:GCK72_012390"/>
<comment type="caution">
    <text evidence="2">The sequence shown here is derived from an EMBL/GenBank/DDBJ whole genome shotgun (WGS) entry which is preliminary data.</text>
</comment>